<dbReference type="SMART" id="SM00355">
    <property type="entry name" value="ZnF_C2H2"/>
    <property type="match status" value="4"/>
</dbReference>
<evidence type="ECO:0000256" key="7">
    <source>
        <dbReference type="ARBA" id="ARBA00023163"/>
    </source>
</evidence>
<keyword evidence="12" id="KW-1185">Reference proteome</keyword>
<keyword evidence="7" id="KW-0804">Transcription</keyword>
<evidence type="ECO:0000256" key="3">
    <source>
        <dbReference type="ARBA" id="ARBA00022737"/>
    </source>
</evidence>
<evidence type="ECO:0000256" key="9">
    <source>
        <dbReference type="PROSITE-ProRule" id="PRU00042"/>
    </source>
</evidence>
<dbReference type="EMBL" id="GL376635">
    <property type="status" value="NOT_ANNOTATED_CDS"/>
    <property type="molecule type" value="Genomic_DNA"/>
</dbReference>
<evidence type="ECO:0000256" key="2">
    <source>
        <dbReference type="ARBA" id="ARBA00022723"/>
    </source>
</evidence>
<sequence length="245" mass="27141">MQTLSINSPHLHLDAARITASRQQRVEKRSPPFACPELGCSRAFYRRCTLTEHMVIHSGEKPYVCRIQSCGKRFSTSGNLSRHKHLHGPIVPLACPMKECSCTFSSEVKLENHLKYHFGTSVHICPVVGCGNTYSTIGNLKRHLRIHHDAHYHAQAKVLTPLRNSPKLSASSPTTTDELSFGSSAWANEDADTDESDCRALLAACMATTEPLDLDETAQPWEPEIFEALLLILDEPAGDESEHVA</sequence>
<dbReference type="STRING" id="431595.K3WNW4"/>
<keyword evidence="6" id="KW-0805">Transcription regulation</keyword>
<keyword evidence="8" id="KW-0539">Nucleus</keyword>
<evidence type="ECO:0000313" key="12">
    <source>
        <dbReference type="Proteomes" id="UP000019132"/>
    </source>
</evidence>
<dbReference type="EnsemblProtists" id="PYU1_T006656">
    <property type="protein sequence ID" value="PYU1_T006656"/>
    <property type="gene ID" value="PYU1_G006644"/>
</dbReference>
<proteinExistence type="predicted"/>
<dbReference type="PROSITE" id="PS00028">
    <property type="entry name" value="ZINC_FINGER_C2H2_1"/>
    <property type="match status" value="3"/>
</dbReference>
<dbReference type="OMA" id="CMATTEP"/>
<dbReference type="FunFam" id="3.30.160.60:FF:000072">
    <property type="entry name" value="zinc finger protein 143 isoform X1"/>
    <property type="match status" value="1"/>
</dbReference>
<dbReference type="GO" id="GO:0006357">
    <property type="term" value="P:regulation of transcription by RNA polymerase II"/>
    <property type="evidence" value="ECO:0007669"/>
    <property type="project" value="TreeGrafter"/>
</dbReference>
<accession>K3WNW4</accession>
<dbReference type="PANTHER" id="PTHR46179:SF13">
    <property type="entry name" value="C2H2-TYPE DOMAIN-CONTAINING PROTEIN"/>
    <property type="match status" value="1"/>
</dbReference>
<reference evidence="11" key="3">
    <citation type="submission" date="2015-02" db="UniProtKB">
        <authorList>
            <consortium name="EnsemblProtists"/>
        </authorList>
    </citation>
    <scope>IDENTIFICATION</scope>
    <source>
        <strain evidence="11">DAOM BR144</strain>
    </source>
</reference>
<organism evidence="11 12">
    <name type="scientific">Globisporangium ultimum (strain ATCC 200006 / CBS 805.95 / DAOM BR144)</name>
    <name type="common">Pythium ultimum</name>
    <dbReference type="NCBI Taxonomy" id="431595"/>
    <lineage>
        <taxon>Eukaryota</taxon>
        <taxon>Sar</taxon>
        <taxon>Stramenopiles</taxon>
        <taxon>Oomycota</taxon>
        <taxon>Peronosporomycetes</taxon>
        <taxon>Pythiales</taxon>
        <taxon>Pythiaceae</taxon>
        <taxon>Globisporangium</taxon>
    </lineage>
</organism>
<evidence type="ECO:0000256" key="8">
    <source>
        <dbReference type="ARBA" id="ARBA00023242"/>
    </source>
</evidence>
<dbReference type="GO" id="GO:0005634">
    <property type="term" value="C:nucleus"/>
    <property type="evidence" value="ECO:0007669"/>
    <property type="project" value="UniProtKB-SubCell"/>
</dbReference>
<dbReference type="InterPro" id="IPR013087">
    <property type="entry name" value="Znf_C2H2_type"/>
</dbReference>
<dbReference type="InterPro" id="IPR036236">
    <property type="entry name" value="Znf_C2H2_sf"/>
</dbReference>
<feature type="domain" description="C2H2-type" evidence="10">
    <location>
        <begin position="93"/>
        <end position="122"/>
    </location>
</feature>
<feature type="domain" description="C2H2-type" evidence="10">
    <location>
        <begin position="123"/>
        <end position="147"/>
    </location>
</feature>
<dbReference type="HOGENOM" id="CLU_057431_2_0_1"/>
<evidence type="ECO:0000313" key="11">
    <source>
        <dbReference type="EnsemblProtists" id="PYU1_T006656"/>
    </source>
</evidence>
<reference evidence="12" key="1">
    <citation type="journal article" date="2010" name="Genome Biol.">
        <title>Genome sequence of the necrotrophic plant pathogen Pythium ultimum reveals original pathogenicity mechanisms and effector repertoire.</title>
        <authorList>
            <person name="Levesque C.A."/>
            <person name="Brouwer H."/>
            <person name="Cano L."/>
            <person name="Hamilton J.P."/>
            <person name="Holt C."/>
            <person name="Huitema E."/>
            <person name="Raffaele S."/>
            <person name="Robideau G.P."/>
            <person name="Thines M."/>
            <person name="Win J."/>
            <person name="Zerillo M.M."/>
            <person name="Beakes G.W."/>
            <person name="Boore J.L."/>
            <person name="Busam D."/>
            <person name="Dumas B."/>
            <person name="Ferriera S."/>
            <person name="Fuerstenberg S.I."/>
            <person name="Gachon C.M."/>
            <person name="Gaulin E."/>
            <person name="Govers F."/>
            <person name="Grenville-Briggs L."/>
            <person name="Horner N."/>
            <person name="Hostetler J."/>
            <person name="Jiang R.H."/>
            <person name="Johnson J."/>
            <person name="Krajaejun T."/>
            <person name="Lin H."/>
            <person name="Meijer H.J."/>
            <person name="Moore B."/>
            <person name="Morris P."/>
            <person name="Phuntmart V."/>
            <person name="Puiu D."/>
            <person name="Shetty J."/>
            <person name="Stajich J.E."/>
            <person name="Tripathy S."/>
            <person name="Wawra S."/>
            <person name="van West P."/>
            <person name="Whitty B.R."/>
            <person name="Coutinho P.M."/>
            <person name="Henrissat B."/>
            <person name="Martin F."/>
            <person name="Thomas P.D."/>
            <person name="Tyler B.M."/>
            <person name="De Vries R.P."/>
            <person name="Kamoun S."/>
            <person name="Yandell M."/>
            <person name="Tisserat N."/>
            <person name="Buell C.R."/>
        </authorList>
    </citation>
    <scope>NUCLEOTIDE SEQUENCE</scope>
    <source>
        <strain evidence="12">DAOM:BR144</strain>
    </source>
</reference>
<dbReference type="PANTHER" id="PTHR46179">
    <property type="entry name" value="ZINC FINGER PROTEIN"/>
    <property type="match status" value="1"/>
</dbReference>
<comment type="subcellular location">
    <subcellularLocation>
        <location evidence="1">Nucleus</location>
    </subcellularLocation>
</comment>
<feature type="domain" description="C2H2-type" evidence="10">
    <location>
        <begin position="63"/>
        <end position="92"/>
    </location>
</feature>
<evidence type="ECO:0000256" key="1">
    <source>
        <dbReference type="ARBA" id="ARBA00004123"/>
    </source>
</evidence>
<feature type="domain" description="C2H2-type" evidence="10">
    <location>
        <begin position="33"/>
        <end position="62"/>
    </location>
</feature>
<dbReference type="Gene3D" id="3.30.160.60">
    <property type="entry name" value="Classic Zinc Finger"/>
    <property type="match status" value="3"/>
</dbReference>
<dbReference type="VEuPathDB" id="FungiDB:PYU1_G006644"/>
<protein>
    <recommendedName>
        <fullName evidence="10">C2H2-type domain-containing protein</fullName>
    </recommendedName>
</protein>
<keyword evidence="4 9" id="KW-0863">Zinc-finger</keyword>
<name>K3WNW4_GLOUD</name>
<reference evidence="12" key="2">
    <citation type="submission" date="2010-04" db="EMBL/GenBank/DDBJ databases">
        <authorList>
            <person name="Buell R."/>
            <person name="Hamilton J."/>
            <person name="Hostetler J."/>
        </authorList>
    </citation>
    <scope>NUCLEOTIDE SEQUENCE [LARGE SCALE GENOMIC DNA]</scope>
    <source>
        <strain evidence="12">DAOM:BR144</strain>
    </source>
</reference>
<keyword evidence="3" id="KW-0677">Repeat</keyword>
<keyword evidence="5" id="KW-0862">Zinc</keyword>
<keyword evidence="2" id="KW-0479">Metal-binding</keyword>
<evidence type="ECO:0000256" key="5">
    <source>
        <dbReference type="ARBA" id="ARBA00022833"/>
    </source>
</evidence>
<dbReference type="PROSITE" id="PS50157">
    <property type="entry name" value="ZINC_FINGER_C2H2_2"/>
    <property type="match status" value="4"/>
</dbReference>
<dbReference type="SUPFAM" id="SSF57667">
    <property type="entry name" value="beta-beta-alpha zinc fingers"/>
    <property type="match status" value="2"/>
</dbReference>
<evidence type="ECO:0000256" key="4">
    <source>
        <dbReference type="ARBA" id="ARBA00022771"/>
    </source>
</evidence>
<dbReference type="InParanoid" id="K3WNW4"/>
<dbReference type="InterPro" id="IPR051061">
    <property type="entry name" value="Zinc_finger_trans_reg"/>
</dbReference>
<evidence type="ECO:0000259" key="10">
    <source>
        <dbReference type="PROSITE" id="PS50157"/>
    </source>
</evidence>
<dbReference type="eggNOG" id="KOG1721">
    <property type="taxonomic scope" value="Eukaryota"/>
</dbReference>
<dbReference type="AlphaFoldDB" id="K3WNW4"/>
<dbReference type="Proteomes" id="UP000019132">
    <property type="component" value="Unassembled WGS sequence"/>
</dbReference>
<evidence type="ECO:0000256" key="6">
    <source>
        <dbReference type="ARBA" id="ARBA00023015"/>
    </source>
</evidence>
<dbReference type="Pfam" id="PF00096">
    <property type="entry name" value="zf-C2H2"/>
    <property type="match status" value="3"/>
</dbReference>
<dbReference type="GO" id="GO:0008270">
    <property type="term" value="F:zinc ion binding"/>
    <property type="evidence" value="ECO:0007669"/>
    <property type="project" value="UniProtKB-KW"/>
</dbReference>